<keyword evidence="1" id="KW-1133">Transmembrane helix</keyword>
<evidence type="ECO:0000256" key="1">
    <source>
        <dbReference type="SAM" id="Phobius"/>
    </source>
</evidence>
<evidence type="ECO:0000313" key="2">
    <source>
        <dbReference type="EMBL" id="MDG5974410.1"/>
    </source>
</evidence>
<dbReference type="Proteomes" id="UP001152876">
    <property type="component" value="Unassembled WGS sequence"/>
</dbReference>
<accession>A0A9X4NN95</accession>
<keyword evidence="1" id="KW-0472">Membrane</keyword>
<comment type="caution">
    <text evidence="2">The sequence shown here is derived from an EMBL/GenBank/DDBJ whole genome shotgun (WGS) entry which is preliminary data.</text>
</comment>
<sequence>MKNATLALAALFLVYVAWQRYGWPGVVAVSGGLLMWLLLHFTRLMTVMKRAANRPIGWVDSAVMLNAKLKTGVTLMHVIAMTRALGERLSVEGEEPEVFRWTDGSASSVTATFRGGRLQIWVLNRPAADPGTETAPAPAPDTAP</sequence>
<protein>
    <recommendedName>
        <fullName evidence="4">Glycerate kinase</fullName>
    </recommendedName>
</protein>
<feature type="transmembrane region" description="Helical" evidence="1">
    <location>
        <begin position="26"/>
        <end position="45"/>
    </location>
</feature>
<gene>
    <name evidence="2" type="ORF">H010_04047</name>
</gene>
<organism evidence="2 3">
    <name type="scientific">Hydrogenophaga taeniospiralis CCUG 15921</name>
    <dbReference type="NCBI Taxonomy" id="1281780"/>
    <lineage>
        <taxon>Bacteria</taxon>
        <taxon>Pseudomonadati</taxon>
        <taxon>Pseudomonadota</taxon>
        <taxon>Betaproteobacteria</taxon>
        <taxon>Burkholderiales</taxon>
        <taxon>Comamonadaceae</taxon>
        <taxon>Hydrogenophaga</taxon>
    </lineage>
</organism>
<proteinExistence type="predicted"/>
<keyword evidence="1" id="KW-0812">Transmembrane</keyword>
<dbReference type="EMBL" id="AOGK01000002">
    <property type="protein sequence ID" value="MDG5974410.1"/>
    <property type="molecule type" value="Genomic_DNA"/>
</dbReference>
<reference evidence="2" key="1">
    <citation type="submission" date="2013-01" db="EMBL/GenBank/DDBJ databases">
        <title>Genome draft of Hydrogenophaga taeniospiralis 2K1.</title>
        <authorList>
            <person name="Gomila M."/>
            <person name="Lalucat J."/>
        </authorList>
    </citation>
    <scope>NUCLEOTIDE SEQUENCE</scope>
    <source>
        <strain evidence="2">CCUG 15921</strain>
    </source>
</reference>
<keyword evidence="3" id="KW-1185">Reference proteome</keyword>
<evidence type="ECO:0008006" key="4">
    <source>
        <dbReference type="Google" id="ProtNLM"/>
    </source>
</evidence>
<name>A0A9X4NN95_9BURK</name>
<evidence type="ECO:0000313" key="3">
    <source>
        <dbReference type="Proteomes" id="UP001152876"/>
    </source>
</evidence>
<dbReference type="AlphaFoldDB" id="A0A9X4NN95"/>